<keyword evidence="5 8" id="KW-0408">Iron</keyword>
<keyword evidence="10" id="KW-1185">Reference proteome</keyword>
<dbReference type="PANTHER" id="PTHR36923:SF3">
    <property type="entry name" value="FERREDOXIN"/>
    <property type="match status" value="1"/>
</dbReference>
<accession>A0ABP8RZI4</accession>
<dbReference type="Proteomes" id="UP001501598">
    <property type="component" value="Unassembled WGS sequence"/>
</dbReference>
<dbReference type="Pfam" id="PF13370">
    <property type="entry name" value="Fer4_13"/>
    <property type="match status" value="1"/>
</dbReference>
<sequence length="64" mass="6563">MKITASADRCIAAGNCALIAPEVFDQSDEDGTVAVLDDSPPVEAHDTVRQAAAACPAAVIHIDD</sequence>
<dbReference type="SUPFAM" id="SSF54862">
    <property type="entry name" value="4Fe-4S ferredoxins"/>
    <property type="match status" value="1"/>
</dbReference>
<keyword evidence="3 8" id="KW-0479">Metal-binding</keyword>
<evidence type="ECO:0000256" key="6">
    <source>
        <dbReference type="ARBA" id="ARBA00023014"/>
    </source>
</evidence>
<dbReference type="Gene3D" id="3.30.70.20">
    <property type="match status" value="1"/>
</dbReference>
<evidence type="ECO:0000313" key="9">
    <source>
        <dbReference type="EMBL" id="GAA4554497.1"/>
    </source>
</evidence>
<keyword evidence="2 8" id="KW-0813">Transport</keyword>
<evidence type="ECO:0000256" key="8">
    <source>
        <dbReference type="RuleBase" id="RU368020"/>
    </source>
</evidence>
<evidence type="ECO:0000256" key="5">
    <source>
        <dbReference type="ARBA" id="ARBA00023004"/>
    </source>
</evidence>
<comment type="cofactor">
    <cofactor evidence="1">
        <name>[3Fe-4S] cluster</name>
        <dbReference type="ChEBI" id="CHEBI:21137"/>
    </cofactor>
</comment>
<gene>
    <name evidence="9" type="ORF">GCM10023175_52520</name>
</gene>
<evidence type="ECO:0000256" key="4">
    <source>
        <dbReference type="ARBA" id="ARBA00022982"/>
    </source>
</evidence>
<dbReference type="InterPro" id="IPR001080">
    <property type="entry name" value="3Fe4S_ferredoxin"/>
</dbReference>
<comment type="caution">
    <text evidence="9">The sequence shown here is derived from an EMBL/GenBank/DDBJ whole genome shotgun (WGS) entry which is preliminary data.</text>
</comment>
<comment type="function">
    <text evidence="8">Ferredoxins are iron-sulfur proteins that transfer electrons in a wide variety of metabolic reactions.</text>
</comment>
<dbReference type="PANTHER" id="PTHR36923">
    <property type="entry name" value="FERREDOXIN"/>
    <property type="match status" value="1"/>
</dbReference>
<name>A0ABP8RZI4_9PSEU</name>
<organism evidence="9 10">
    <name type="scientific">Pseudonocardia xishanensis</name>
    <dbReference type="NCBI Taxonomy" id="630995"/>
    <lineage>
        <taxon>Bacteria</taxon>
        <taxon>Bacillati</taxon>
        <taxon>Actinomycetota</taxon>
        <taxon>Actinomycetes</taxon>
        <taxon>Pseudonocardiales</taxon>
        <taxon>Pseudonocardiaceae</taxon>
        <taxon>Pseudonocardia</taxon>
    </lineage>
</organism>
<keyword evidence="7" id="KW-0003">3Fe-4S</keyword>
<keyword evidence="6 8" id="KW-0411">Iron-sulfur</keyword>
<evidence type="ECO:0000256" key="7">
    <source>
        <dbReference type="ARBA" id="ARBA00023291"/>
    </source>
</evidence>
<evidence type="ECO:0000313" key="10">
    <source>
        <dbReference type="Proteomes" id="UP001501598"/>
    </source>
</evidence>
<dbReference type="RefSeq" id="WP_345424102.1">
    <property type="nucleotide sequence ID" value="NZ_BAABGT010000083.1"/>
</dbReference>
<dbReference type="EMBL" id="BAABGT010000083">
    <property type="protein sequence ID" value="GAA4554497.1"/>
    <property type="molecule type" value="Genomic_DNA"/>
</dbReference>
<evidence type="ECO:0000256" key="1">
    <source>
        <dbReference type="ARBA" id="ARBA00001927"/>
    </source>
</evidence>
<evidence type="ECO:0000256" key="3">
    <source>
        <dbReference type="ARBA" id="ARBA00022723"/>
    </source>
</evidence>
<dbReference type="PRINTS" id="PR00352">
    <property type="entry name" value="3FE4SFRDOXIN"/>
</dbReference>
<protein>
    <recommendedName>
        <fullName evidence="8">Ferredoxin</fullName>
    </recommendedName>
</protein>
<reference evidence="10" key="1">
    <citation type="journal article" date="2019" name="Int. J. Syst. Evol. Microbiol.">
        <title>The Global Catalogue of Microorganisms (GCM) 10K type strain sequencing project: providing services to taxonomists for standard genome sequencing and annotation.</title>
        <authorList>
            <consortium name="The Broad Institute Genomics Platform"/>
            <consortium name="The Broad Institute Genome Sequencing Center for Infectious Disease"/>
            <person name="Wu L."/>
            <person name="Ma J."/>
        </authorList>
    </citation>
    <scope>NUCLEOTIDE SEQUENCE [LARGE SCALE GENOMIC DNA]</scope>
    <source>
        <strain evidence="10">JCM 17906</strain>
    </source>
</reference>
<evidence type="ECO:0000256" key="2">
    <source>
        <dbReference type="ARBA" id="ARBA00022448"/>
    </source>
</evidence>
<keyword evidence="4 8" id="KW-0249">Electron transport</keyword>
<proteinExistence type="predicted"/>
<dbReference type="InterPro" id="IPR051269">
    <property type="entry name" value="Fe-S_cluster_ET"/>
</dbReference>